<gene>
    <name evidence="3" type="ORF">M0R45_029022</name>
</gene>
<dbReference type="Proteomes" id="UP001457282">
    <property type="component" value="Unassembled WGS sequence"/>
</dbReference>
<dbReference type="AlphaFoldDB" id="A0AAW1W6Z6"/>
<name>A0AAW1W6Z6_RUBAR</name>
<protein>
    <recommendedName>
        <fullName evidence="2">Myb-like domain-containing protein</fullName>
    </recommendedName>
</protein>
<dbReference type="PANTHER" id="PTHR46872:SF10">
    <property type="entry name" value="MYB-LIKE DOMAIN-CONTAINING PROTEIN"/>
    <property type="match status" value="1"/>
</dbReference>
<feature type="region of interest" description="Disordered" evidence="1">
    <location>
        <begin position="212"/>
        <end position="234"/>
    </location>
</feature>
<dbReference type="EMBL" id="JBEDUW010000006">
    <property type="protein sequence ID" value="KAK9920467.1"/>
    <property type="molecule type" value="Genomic_DNA"/>
</dbReference>
<evidence type="ECO:0000259" key="2">
    <source>
        <dbReference type="SMART" id="SM00717"/>
    </source>
</evidence>
<sequence length="496" mass="55665">MAPSTRHSRLGYCRSDEKSSFPVGDQLQERKSSFDTYTDSDILGWLKGLALDPSDPKASPGSTRQLRKQSLEIRKLMLRGNEVCPLSKRKLDQFLKGSRYVGASGMATKKSDDHRDKRIRTGHSVSCLTNTNDNNEIFKPHLVCNSHFSGSLLTIEHEYRQKPAYDLTILDDLKKYGPSCKVYPVSPLIDTNESAHGWTIVDDMEQYGNSRKDFSASPLVDTNESDHGSNKLSPEYSNLCSATSMNVNDSVNSPDSSSLDECDSELERALRLLISSDDYLPKSFPSAHSSSSLRSSHRNSKAREILTLLFSDGEYYRKSVPIGPGFQAEVPEWTGPVDRKNLYGGDGSKVSRWLGTQMWPINGIQSAGTNTKVIGKGRPDSCSCVSPGSVGCVKHHIDEARLRLQADIGPAFRCWKFDEMGEFASKSWTLKEQKTFESLVRKNPLSDEASFWKLAFKRFPNKSRKSIVSYYYNVFIPRRMSHQTRSSIDEIDSDDD</sequence>
<evidence type="ECO:0000313" key="4">
    <source>
        <dbReference type="Proteomes" id="UP001457282"/>
    </source>
</evidence>
<feature type="region of interest" description="Disordered" evidence="1">
    <location>
        <begin position="1"/>
        <end position="27"/>
    </location>
</feature>
<proteinExistence type="predicted"/>
<comment type="caution">
    <text evidence="3">The sequence shown here is derived from an EMBL/GenBank/DDBJ whole genome shotgun (WGS) entry which is preliminary data.</text>
</comment>
<keyword evidence="4" id="KW-1185">Reference proteome</keyword>
<feature type="domain" description="Myb-like" evidence="2">
    <location>
        <begin position="424"/>
        <end position="477"/>
    </location>
</feature>
<dbReference type="CDD" id="cd00167">
    <property type="entry name" value="SANT"/>
    <property type="match status" value="1"/>
</dbReference>
<dbReference type="InterPro" id="IPR009057">
    <property type="entry name" value="Homeodomain-like_sf"/>
</dbReference>
<dbReference type="Pfam" id="PF00249">
    <property type="entry name" value="Myb_DNA-binding"/>
    <property type="match status" value="1"/>
</dbReference>
<organism evidence="3 4">
    <name type="scientific">Rubus argutus</name>
    <name type="common">Southern blackberry</name>
    <dbReference type="NCBI Taxonomy" id="59490"/>
    <lineage>
        <taxon>Eukaryota</taxon>
        <taxon>Viridiplantae</taxon>
        <taxon>Streptophyta</taxon>
        <taxon>Embryophyta</taxon>
        <taxon>Tracheophyta</taxon>
        <taxon>Spermatophyta</taxon>
        <taxon>Magnoliopsida</taxon>
        <taxon>eudicotyledons</taxon>
        <taxon>Gunneridae</taxon>
        <taxon>Pentapetalae</taxon>
        <taxon>rosids</taxon>
        <taxon>fabids</taxon>
        <taxon>Rosales</taxon>
        <taxon>Rosaceae</taxon>
        <taxon>Rosoideae</taxon>
        <taxon>Rosoideae incertae sedis</taxon>
        <taxon>Rubus</taxon>
    </lineage>
</organism>
<dbReference type="SMART" id="SM00717">
    <property type="entry name" value="SANT"/>
    <property type="match status" value="1"/>
</dbReference>
<dbReference type="PANTHER" id="PTHR46872">
    <property type="entry name" value="DNA BINDING PROTEIN"/>
    <property type="match status" value="1"/>
</dbReference>
<dbReference type="InterPro" id="IPR001005">
    <property type="entry name" value="SANT/Myb"/>
</dbReference>
<evidence type="ECO:0000256" key="1">
    <source>
        <dbReference type="SAM" id="MobiDB-lite"/>
    </source>
</evidence>
<accession>A0AAW1W6Z6</accession>
<reference evidence="3 4" key="1">
    <citation type="journal article" date="2023" name="G3 (Bethesda)">
        <title>A chromosome-length genome assembly and annotation of blackberry (Rubus argutus, cv. 'Hillquist').</title>
        <authorList>
            <person name="Bruna T."/>
            <person name="Aryal R."/>
            <person name="Dudchenko O."/>
            <person name="Sargent D.J."/>
            <person name="Mead D."/>
            <person name="Buti M."/>
            <person name="Cavallini A."/>
            <person name="Hytonen T."/>
            <person name="Andres J."/>
            <person name="Pham M."/>
            <person name="Weisz D."/>
            <person name="Mascagni F."/>
            <person name="Usai G."/>
            <person name="Natali L."/>
            <person name="Bassil N."/>
            <person name="Fernandez G.E."/>
            <person name="Lomsadze A."/>
            <person name="Armour M."/>
            <person name="Olukolu B."/>
            <person name="Poorten T."/>
            <person name="Britton C."/>
            <person name="Davik J."/>
            <person name="Ashrafi H."/>
            <person name="Aiden E.L."/>
            <person name="Borodovsky M."/>
            <person name="Worthington M."/>
        </authorList>
    </citation>
    <scope>NUCLEOTIDE SEQUENCE [LARGE SCALE GENOMIC DNA]</scope>
    <source>
        <strain evidence="3">PI 553951</strain>
    </source>
</reference>
<evidence type="ECO:0000313" key="3">
    <source>
        <dbReference type="EMBL" id="KAK9920467.1"/>
    </source>
</evidence>
<dbReference type="SUPFAM" id="SSF46689">
    <property type="entry name" value="Homeodomain-like"/>
    <property type="match status" value="1"/>
</dbReference>